<dbReference type="InterPro" id="IPR050331">
    <property type="entry name" value="Zinc_finger"/>
</dbReference>
<evidence type="ECO:0000256" key="10">
    <source>
        <dbReference type="SAM" id="MobiDB-lite"/>
    </source>
</evidence>
<gene>
    <name evidence="12" type="ORF">AALO_G00199650</name>
</gene>
<feature type="region of interest" description="Disordered" evidence="10">
    <location>
        <begin position="1"/>
        <end position="64"/>
    </location>
</feature>
<feature type="compositionally biased region" description="Low complexity" evidence="10">
    <location>
        <begin position="24"/>
        <end position="36"/>
    </location>
</feature>
<evidence type="ECO:0000256" key="1">
    <source>
        <dbReference type="ARBA" id="ARBA00004123"/>
    </source>
</evidence>
<dbReference type="GO" id="GO:0008270">
    <property type="term" value="F:zinc ion binding"/>
    <property type="evidence" value="ECO:0007669"/>
    <property type="project" value="UniProtKB-KW"/>
</dbReference>
<organism evidence="12 13">
    <name type="scientific">Alosa alosa</name>
    <name type="common">allis shad</name>
    <dbReference type="NCBI Taxonomy" id="278164"/>
    <lineage>
        <taxon>Eukaryota</taxon>
        <taxon>Metazoa</taxon>
        <taxon>Chordata</taxon>
        <taxon>Craniata</taxon>
        <taxon>Vertebrata</taxon>
        <taxon>Euteleostomi</taxon>
        <taxon>Actinopterygii</taxon>
        <taxon>Neopterygii</taxon>
        <taxon>Teleostei</taxon>
        <taxon>Clupei</taxon>
        <taxon>Clupeiformes</taxon>
        <taxon>Clupeoidei</taxon>
        <taxon>Clupeidae</taxon>
        <taxon>Alosa</taxon>
    </lineage>
</organism>
<comment type="caution">
    <text evidence="12">The sequence shown here is derived from an EMBL/GenBank/DDBJ whole genome shotgun (WGS) entry which is preliminary data.</text>
</comment>
<dbReference type="GO" id="GO:0005634">
    <property type="term" value="C:nucleus"/>
    <property type="evidence" value="ECO:0007669"/>
    <property type="project" value="UniProtKB-SubCell"/>
</dbReference>
<dbReference type="Pfam" id="PF21549">
    <property type="entry name" value="PRDM2_PR"/>
    <property type="match status" value="1"/>
</dbReference>
<dbReference type="Gene3D" id="3.30.160.60">
    <property type="entry name" value="Classic Zinc Finger"/>
    <property type="match status" value="2"/>
</dbReference>
<evidence type="ECO:0000256" key="6">
    <source>
        <dbReference type="ARBA" id="ARBA00023015"/>
    </source>
</evidence>
<sequence length="319" mass="36054">MEESRGGRKSMAGGARGDSSLAFSGLAGSDGDAAAGRTDTWERETVGERRGGEGRGNLHPTEKLADEPAVSFSRIISLDGEAQVRLWENRGGDSRSWLRHIQISPSPRQHNLTTCQLHDQVIRQHNLTTCQLHDQIFYRVTREIQPGEELLLFMKAEEFPYEAMAPDIHEERQYRCEDCDQHFESRSELLDHQMQPCGTPPSGLTLSLGEQGLGSSAGEGSDPEPPLHHLHHRTHTLHEQDDSPHECRECDQVFPDIQSLEAHSLSHSEEREYKCDQCPKAFNWKSNLIRHQMSHDNGKHYECENCSKQVFTDPSNLQS</sequence>
<evidence type="ECO:0000256" key="5">
    <source>
        <dbReference type="ARBA" id="ARBA00022833"/>
    </source>
</evidence>
<dbReference type="PROSITE" id="PS50157">
    <property type="entry name" value="ZINC_FINGER_C2H2_2"/>
    <property type="match status" value="3"/>
</dbReference>
<keyword evidence="13" id="KW-1185">Reference proteome</keyword>
<dbReference type="InterPro" id="IPR001214">
    <property type="entry name" value="SET_dom"/>
</dbReference>
<accession>A0AAV6G271</accession>
<dbReference type="SMART" id="SM00355">
    <property type="entry name" value="ZnF_C2H2"/>
    <property type="match status" value="3"/>
</dbReference>
<dbReference type="PANTHER" id="PTHR16515">
    <property type="entry name" value="PR DOMAIN ZINC FINGER PROTEIN"/>
    <property type="match status" value="1"/>
</dbReference>
<evidence type="ECO:0000256" key="8">
    <source>
        <dbReference type="ARBA" id="ARBA00023242"/>
    </source>
</evidence>
<keyword evidence="8" id="KW-0539">Nucleus</keyword>
<dbReference type="Pfam" id="PF00096">
    <property type="entry name" value="zf-C2H2"/>
    <property type="match status" value="2"/>
</dbReference>
<keyword evidence="4 9" id="KW-0863">Zinc-finger</keyword>
<dbReference type="PANTHER" id="PTHR16515:SF66">
    <property type="entry name" value="C2H2-TYPE DOMAIN-CONTAINING PROTEIN"/>
    <property type="match status" value="1"/>
</dbReference>
<proteinExistence type="predicted"/>
<dbReference type="FunFam" id="3.30.160.60:FF:000192">
    <property type="entry name" value="Mds1 and evi1 complex locus protein"/>
    <property type="match status" value="1"/>
</dbReference>
<protein>
    <recommendedName>
        <fullName evidence="11">C2H2-type domain-containing protein</fullName>
    </recommendedName>
</protein>
<reference evidence="12" key="1">
    <citation type="submission" date="2020-10" db="EMBL/GenBank/DDBJ databases">
        <title>Chromosome-scale genome assembly of the Allis shad, Alosa alosa.</title>
        <authorList>
            <person name="Margot Z."/>
            <person name="Christophe K."/>
            <person name="Cabau C."/>
            <person name="Louis A."/>
            <person name="Berthelot C."/>
            <person name="Parey E."/>
            <person name="Roest Crollius H."/>
            <person name="Montfort J."/>
            <person name="Robinson-Rechavi M."/>
            <person name="Bucao C."/>
            <person name="Bouchez O."/>
            <person name="Gislard M."/>
            <person name="Lluch J."/>
            <person name="Milhes M."/>
            <person name="Lampietro C."/>
            <person name="Lopez Roques C."/>
            <person name="Donnadieu C."/>
            <person name="Braasch I."/>
            <person name="Desvignes T."/>
            <person name="Postlethwait J."/>
            <person name="Bobe J."/>
            <person name="Guiguen Y."/>
        </authorList>
    </citation>
    <scope>NUCLEOTIDE SEQUENCE</scope>
    <source>
        <strain evidence="12">M-15738</strain>
        <tissue evidence="12">Blood</tissue>
    </source>
</reference>
<dbReference type="AlphaFoldDB" id="A0AAV6G271"/>
<dbReference type="Gene3D" id="2.170.270.10">
    <property type="entry name" value="SET domain"/>
    <property type="match status" value="1"/>
</dbReference>
<dbReference type="SUPFAM" id="SSF57667">
    <property type="entry name" value="beta-beta-alpha zinc fingers"/>
    <property type="match status" value="1"/>
</dbReference>
<evidence type="ECO:0000313" key="13">
    <source>
        <dbReference type="Proteomes" id="UP000823561"/>
    </source>
</evidence>
<feature type="region of interest" description="Disordered" evidence="10">
    <location>
        <begin position="192"/>
        <end position="247"/>
    </location>
</feature>
<feature type="domain" description="C2H2-type" evidence="11">
    <location>
        <begin position="245"/>
        <end position="272"/>
    </location>
</feature>
<dbReference type="InterPro" id="IPR013087">
    <property type="entry name" value="Znf_C2H2_type"/>
</dbReference>
<dbReference type="PROSITE" id="PS00028">
    <property type="entry name" value="ZINC_FINGER_C2H2_1"/>
    <property type="match status" value="2"/>
</dbReference>
<feature type="domain" description="C2H2-type" evidence="11">
    <location>
        <begin position="273"/>
        <end position="300"/>
    </location>
</feature>
<evidence type="ECO:0000313" key="12">
    <source>
        <dbReference type="EMBL" id="KAG5269224.1"/>
    </source>
</evidence>
<evidence type="ECO:0000256" key="7">
    <source>
        <dbReference type="ARBA" id="ARBA00023163"/>
    </source>
</evidence>
<feature type="compositionally biased region" description="Basic and acidic residues" evidence="10">
    <location>
        <begin position="236"/>
        <end position="247"/>
    </location>
</feature>
<evidence type="ECO:0000256" key="9">
    <source>
        <dbReference type="PROSITE-ProRule" id="PRU00042"/>
    </source>
</evidence>
<dbReference type="InterPro" id="IPR046341">
    <property type="entry name" value="SET_dom_sf"/>
</dbReference>
<feature type="domain" description="C2H2-type" evidence="11">
    <location>
        <begin position="174"/>
        <end position="201"/>
    </location>
</feature>
<name>A0AAV6G271_9TELE</name>
<keyword evidence="5" id="KW-0862">Zinc</keyword>
<evidence type="ECO:0000259" key="11">
    <source>
        <dbReference type="PROSITE" id="PS50157"/>
    </source>
</evidence>
<dbReference type="Proteomes" id="UP000823561">
    <property type="component" value="Chromosome 15"/>
</dbReference>
<keyword evidence="2" id="KW-0479">Metal-binding</keyword>
<keyword evidence="6" id="KW-0805">Transcription regulation</keyword>
<evidence type="ECO:0000256" key="2">
    <source>
        <dbReference type="ARBA" id="ARBA00022723"/>
    </source>
</evidence>
<evidence type="ECO:0000256" key="4">
    <source>
        <dbReference type="ARBA" id="ARBA00022771"/>
    </source>
</evidence>
<dbReference type="GO" id="GO:0010468">
    <property type="term" value="P:regulation of gene expression"/>
    <property type="evidence" value="ECO:0007669"/>
    <property type="project" value="TreeGrafter"/>
</dbReference>
<dbReference type="EMBL" id="JADWDJ010000015">
    <property type="protein sequence ID" value="KAG5269224.1"/>
    <property type="molecule type" value="Genomic_DNA"/>
</dbReference>
<keyword evidence="7" id="KW-0804">Transcription</keyword>
<comment type="subcellular location">
    <subcellularLocation>
        <location evidence="1">Nucleus</location>
    </subcellularLocation>
</comment>
<dbReference type="InterPro" id="IPR036236">
    <property type="entry name" value="Znf_C2H2_sf"/>
</dbReference>
<keyword evidence="3" id="KW-0677">Repeat</keyword>
<evidence type="ECO:0000256" key="3">
    <source>
        <dbReference type="ARBA" id="ARBA00022737"/>
    </source>
</evidence>
<feature type="compositionally biased region" description="Basic and acidic residues" evidence="10">
    <location>
        <begin position="39"/>
        <end position="53"/>
    </location>
</feature>